<accession>A0AAX3RNB2</accession>
<evidence type="ECO:0000313" key="3">
    <source>
        <dbReference type="EMBL" id="WEY84828.1"/>
    </source>
</evidence>
<gene>
    <name evidence="3" type="ORF">P5633_21850</name>
</gene>
<dbReference type="AlphaFoldDB" id="A0AAX3RNB2"/>
<keyword evidence="2" id="KW-0732">Signal</keyword>
<dbReference type="EMBL" id="CP120576">
    <property type="protein sequence ID" value="WEY84828.1"/>
    <property type="molecule type" value="Genomic_DNA"/>
</dbReference>
<reference evidence="3" key="1">
    <citation type="submission" date="2025-02" db="EMBL/GenBank/DDBJ databases">
        <title>Complete genome sequences of 52 Bacillus and Priestia strains isolated from West-African fermentations and 26 reference strains from the DSMZ collection.</title>
        <authorList>
            <person name="Wiedenbein E.S."/>
            <person name="Canoy T.S."/>
            <person name="Hui Y."/>
            <person name="Parkouda C."/>
            <person name="Dawende C."/>
            <person name="Ametefe E."/>
            <person name="Jespersen L."/>
            <person name="Nielsen D.S."/>
        </authorList>
    </citation>
    <scope>NUCLEOTIDE SEQUENCE</scope>
    <source>
        <strain evidence="3">PRO56</strain>
    </source>
</reference>
<dbReference type="PROSITE" id="PS51257">
    <property type="entry name" value="PROKAR_LIPOPROTEIN"/>
    <property type="match status" value="1"/>
</dbReference>
<sequence length="186" mass="20920">MKKLVVLLTALSVSFSLAACSSDQSSNADTQSKDNTVEKNTEKEKTKKTIYDSKEQEEFVKTMKSDTDFNTYVNKYYNLPSDVRTSTYDKFIYKKEVIWSGTVADSLSDSVIVYGGKDGYNGEDWSTLSSTKADLLPYVFVAELKDKTQLATIKKGQTVKVKGEIGSRGDKDSNFNWKLYESEIVK</sequence>
<evidence type="ECO:0000256" key="2">
    <source>
        <dbReference type="SAM" id="SignalP"/>
    </source>
</evidence>
<organism evidence="3 4">
    <name type="scientific">Bacillus subtilis</name>
    <dbReference type="NCBI Taxonomy" id="1423"/>
    <lineage>
        <taxon>Bacteria</taxon>
        <taxon>Bacillati</taxon>
        <taxon>Bacillota</taxon>
        <taxon>Bacilli</taxon>
        <taxon>Bacillales</taxon>
        <taxon>Bacillaceae</taxon>
        <taxon>Bacillus</taxon>
    </lineage>
</organism>
<protein>
    <submittedName>
        <fullName evidence="3">TMEM165/GDT1 family protein</fullName>
    </submittedName>
</protein>
<evidence type="ECO:0000256" key="1">
    <source>
        <dbReference type="SAM" id="MobiDB-lite"/>
    </source>
</evidence>
<evidence type="ECO:0000313" key="4">
    <source>
        <dbReference type="Proteomes" id="UP001214898"/>
    </source>
</evidence>
<feature type="region of interest" description="Disordered" evidence="1">
    <location>
        <begin position="23"/>
        <end position="48"/>
    </location>
</feature>
<dbReference type="Proteomes" id="UP001214898">
    <property type="component" value="Chromosome"/>
</dbReference>
<feature type="compositionally biased region" description="Basic and acidic residues" evidence="1">
    <location>
        <begin position="31"/>
        <end position="48"/>
    </location>
</feature>
<feature type="chain" id="PRO_5043478053" evidence="2">
    <location>
        <begin position="19"/>
        <end position="186"/>
    </location>
</feature>
<feature type="signal peptide" evidence="2">
    <location>
        <begin position="1"/>
        <end position="18"/>
    </location>
</feature>
<name>A0AAX3RNB2_BACIU</name>
<proteinExistence type="predicted"/>